<evidence type="ECO:0000259" key="2">
    <source>
        <dbReference type="Pfam" id="PF11845"/>
    </source>
</evidence>
<dbReference type="InParanoid" id="B4CYY8"/>
<accession>B4CYY8</accession>
<dbReference type="InterPro" id="IPR021796">
    <property type="entry name" value="Tll0287-like_dom"/>
</dbReference>
<reference evidence="3 4" key="1">
    <citation type="journal article" date="2011" name="J. Bacteriol.">
        <title>Genome sequence of Chthoniobacter flavus Ellin428, an aerobic heterotrophic soil bacterium.</title>
        <authorList>
            <person name="Kant R."/>
            <person name="van Passel M.W."/>
            <person name="Palva A."/>
            <person name="Lucas S."/>
            <person name="Lapidus A."/>
            <person name="Glavina Del Rio T."/>
            <person name="Dalin E."/>
            <person name="Tice H."/>
            <person name="Bruce D."/>
            <person name="Goodwin L."/>
            <person name="Pitluck S."/>
            <person name="Larimer F.W."/>
            <person name="Land M.L."/>
            <person name="Hauser L."/>
            <person name="Sangwan P."/>
            <person name="de Vos W.M."/>
            <person name="Janssen P.H."/>
            <person name="Smidt H."/>
        </authorList>
    </citation>
    <scope>NUCLEOTIDE SEQUENCE [LARGE SCALE GENOMIC DNA]</scope>
    <source>
        <strain evidence="3 4">Ellin428</strain>
    </source>
</reference>
<dbReference type="Proteomes" id="UP000005824">
    <property type="component" value="Unassembled WGS sequence"/>
</dbReference>
<comment type="caution">
    <text evidence="3">The sequence shown here is derived from an EMBL/GenBank/DDBJ whole genome shotgun (WGS) entry which is preliminary data.</text>
</comment>
<dbReference type="Pfam" id="PF11845">
    <property type="entry name" value="Tll0287-like"/>
    <property type="match status" value="1"/>
</dbReference>
<feature type="transmembrane region" description="Helical" evidence="1">
    <location>
        <begin position="279"/>
        <end position="300"/>
    </location>
</feature>
<evidence type="ECO:0000313" key="4">
    <source>
        <dbReference type="Proteomes" id="UP000005824"/>
    </source>
</evidence>
<dbReference type="RefSeq" id="WP_006979201.1">
    <property type="nucleotide sequence ID" value="NZ_ABVL01000004.1"/>
</dbReference>
<feature type="domain" description="Tll0287-like" evidence="2">
    <location>
        <begin position="31"/>
        <end position="261"/>
    </location>
</feature>
<dbReference type="eggNOG" id="COG5000">
    <property type="taxonomic scope" value="Bacteria"/>
</dbReference>
<sequence length="303" mass="33759" precursor="true">MKLLKFNFVFLPLLALVLGGVAYVSRDLIEANARAQVLEVARLIMATANSSRLYTTKQVAPLLGHKNFKLQTAISEFQKTLNDLPREVDASIPKDVHYNSAKKAYLLGQQKVLDAQKELVDSVKNKPEDLLDEEFHPESVPAFAATTIFHNLPEDPYRNYSYKEATLNPTNPEHRCTDWEADIVNNFRKNRDQPEYRGSRATADGAALILARPLKVGNVSCLTCHSTPDKAPPEMLKVYGSANGFGWKLDDIIGAQVVTVPLSVAVKDADRTWNQLTNWLGFAFLGIAIVGNVAMAFVFWRRG</sequence>
<gene>
    <name evidence="3" type="ORF">CfE428DRAFT_1876</name>
</gene>
<keyword evidence="1" id="KW-0472">Membrane</keyword>
<evidence type="ECO:0000256" key="1">
    <source>
        <dbReference type="SAM" id="Phobius"/>
    </source>
</evidence>
<evidence type="ECO:0000313" key="3">
    <source>
        <dbReference type="EMBL" id="EDY20679.1"/>
    </source>
</evidence>
<dbReference type="AlphaFoldDB" id="B4CYY8"/>
<keyword evidence="1" id="KW-0812">Transmembrane</keyword>
<keyword evidence="1" id="KW-1133">Transmembrane helix</keyword>
<protein>
    <recommendedName>
        <fullName evidence="2">Tll0287-like domain-containing protein</fullName>
    </recommendedName>
</protein>
<organism evidence="3 4">
    <name type="scientific">Chthoniobacter flavus Ellin428</name>
    <dbReference type="NCBI Taxonomy" id="497964"/>
    <lineage>
        <taxon>Bacteria</taxon>
        <taxon>Pseudomonadati</taxon>
        <taxon>Verrucomicrobiota</taxon>
        <taxon>Spartobacteria</taxon>
        <taxon>Chthoniobacterales</taxon>
        <taxon>Chthoniobacteraceae</taxon>
        <taxon>Chthoniobacter</taxon>
    </lineage>
</organism>
<dbReference type="EMBL" id="ABVL01000004">
    <property type="protein sequence ID" value="EDY20679.1"/>
    <property type="molecule type" value="Genomic_DNA"/>
</dbReference>
<dbReference type="STRING" id="497964.CfE428DRAFT_1876"/>
<proteinExistence type="predicted"/>
<keyword evidence="4" id="KW-1185">Reference proteome</keyword>
<name>B4CYY8_9BACT</name>